<keyword evidence="1 3" id="KW-0238">DNA-binding</keyword>
<reference evidence="4" key="1">
    <citation type="journal article" date="2023" name="Int. J. Syst. Evol. Microbiol.">
        <title>Methylocystis iwaonis sp. nov., a type II methane-oxidizing bacterium from surface soil of a rice paddy field in Japan, and emended description of the genus Methylocystis (ex Whittenbury et al. 1970) Bowman et al. 1993.</title>
        <authorList>
            <person name="Kaise H."/>
            <person name="Sawadogo J.B."/>
            <person name="Alam M.S."/>
            <person name="Ueno C."/>
            <person name="Dianou D."/>
            <person name="Shinjo R."/>
            <person name="Asakawa S."/>
        </authorList>
    </citation>
    <scope>NUCLEOTIDE SEQUENCE</scope>
    <source>
        <strain evidence="4">LMG27198</strain>
    </source>
</reference>
<dbReference type="InterPro" id="IPR000424">
    <property type="entry name" value="Primosome_PriB/ssb"/>
</dbReference>
<dbReference type="InterPro" id="IPR012340">
    <property type="entry name" value="NA-bd_OB-fold"/>
</dbReference>
<dbReference type="AlphaFoldDB" id="A0A9W6GYL1"/>
<dbReference type="GO" id="GO:0003697">
    <property type="term" value="F:single-stranded DNA binding"/>
    <property type="evidence" value="ECO:0007669"/>
    <property type="project" value="InterPro"/>
</dbReference>
<dbReference type="GO" id="GO:0006310">
    <property type="term" value="P:DNA recombination"/>
    <property type="evidence" value="ECO:0007669"/>
    <property type="project" value="UniProtKB-KW"/>
</dbReference>
<dbReference type="Proteomes" id="UP001144323">
    <property type="component" value="Unassembled WGS sequence"/>
</dbReference>
<dbReference type="Gene3D" id="2.40.50.140">
    <property type="entry name" value="Nucleic acid-binding proteins"/>
    <property type="match status" value="1"/>
</dbReference>
<keyword evidence="5" id="KW-1185">Reference proteome</keyword>
<accession>A0A9W6GYL1</accession>
<organism evidence="4 5">
    <name type="scientific">Methylocystis echinoides</name>
    <dbReference type="NCBI Taxonomy" id="29468"/>
    <lineage>
        <taxon>Bacteria</taxon>
        <taxon>Pseudomonadati</taxon>
        <taxon>Pseudomonadota</taxon>
        <taxon>Alphaproteobacteria</taxon>
        <taxon>Hyphomicrobiales</taxon>
        <taxon>Methylocystaceae</taxon>
        <taxon>Methylocystis</taxon>
    </lineage>
</organism>
<dbReference type="CDD" id="cd04496">
    <property type="entry name" value="SSB_OBF"/>
    <property type="match status" value="1"/>
</dbReference>
<dbReference type="EMBL" id="BSEC01000002">
    <property type="protein sequence ID" value="GLI95275.1"/>
    <property type="molecule type" value="Genomic_DNA"/>
</dbReference>
<sequence>MFDFARFHILGRVGKIKTFEKNIRVSIAANASYKKDGQWVDETDWNEIVIFDKNTRQYVTESVESGDYVRAQGRLRQNSFKRDGETVYVVELICDEFSRAPKKKAADSAAA</sequence>
<proteinExistence type="predicted"/>
<gene>
    <name evidence="4" type="ORF">LMG27198_42670</name>
</gene>
<evidence type="ECO:0000256" key="2">
    <source>
        <dbReference type="ARBA" id="ARBA00023172"/>
    </source>
</evidence>
<evidence type="ECO:0000256" key="3">
    <source>
        <dbReference type="PIRNR" id="PIRNR002070"/>
    </source>
</evidence>
<protein>
    <recommendedName>
        <fullName evidence="3">Single-stranded DNA-binding protein</fullName>
    </recommendedName>
</protein>
<dbReference type="GO" id="GO:0006260">
    <property type="term" value="P:DNA replication"/>
    <property type="evidence" value="ECO:0007669"/>
    <property type="project" value="InterPro"/>
</dbReference>
<keyword evidence="2" id="KW-0233">DNA recombination</keyword>
<evidence type="ECO:0000313" key="5">
    <source>
        <dbReference type="Proteomes" id="UP001144323"/>
    </source>
</evidence>
<evidence type="ECO:0000313" key="4">
    <source>
        <dbReference type="EMBL" id="GLI95275.1"/>
    </source>
</evidence>
<dbReference type="PIRSF" id="PIRSF002070">
    <property type="entry name" value="SSB"/>
    <property type="match status" value="1"/>
</dbReference>
<evidence type="ECO:0000256" key="1">
    <source>
        <dbReference type="ARBA" id="ARBA00023125"/>
    </source>
</evidence>
<dbReference type="InterPro" id="IPR011344">
    <property type="entry name" value="ssDNA-bd"/>
</dbReference>
<dbReference type="PROSITE" id="PS50935">
    <property type="entry name" value="SSB"/>
    <property type="match status" value="1"/>
</dbReference>
<dbReference type="RefSeq" id="WP_281806001.1">
    <property type="nucleotide sequence ID" value="NZ_BSEC01000002.1"/>
</dbReference>
<dbReference type="Pfam" id="PF00436">
    <property type="entry name" value="SSB"/>
    <property type="match status" value="1"/>
</dbReference>
<name>A0A9W6GYL1_9HYPH</name>
<comment type="caution">
    <text evidence="4">The sequence shown here is derived from an EMBL/GenBank/DDBJ whole genome shotgun (WGS) entry which is preliminary data.</text>
</comment>
<dbReference type="SUPFAM" id="SSF50249">
    <property type="entry name" value="Nucleic acid-binding proteins"/>
    <property type="match status" value="1"/>
</dbReference>